<organism evidence="2 3">
    <name type="scientific">Hymenobacter crusticola</name>
    <dbReference type="NCBI Taxonomy" id="1770526"/>
    <lineage>
        <taxon>Bacteria</taxon>
        <taxon>Pseudomonadati</taxon>
        <taxon>Bacteroidota</taxon>
        <taxon>Cytophagia</taxon>
        <taxon>Cytophagales</taxon>
        <taxon>Hymenobacteraceae</taxon>
        <taxon>Hymenobacter</taxon>
    </lineage>
</organism>
<dbReference type="AlphaFoldDB" id="A0A243WCF7"/>
<protein>
    <recommendedName>
        <fullName evidence="1">ABM domain-containing protein</fullName>
    </recommendedName>
</protein>
<dbReference type="OrthoDB" id="9798157at2"/>
<dbReference type="Pfam" id="PF03992">
    <property type="entry name" value="ABM"/>
    <property type="match status" value="1"/>
</dbReference>
<dbReference type="Gene3D" id="3.30.70.100">
    <property type="match status" value="1"/>
</dbReference>
<dbReference type="SUPFAM" id="SSF54909">
    <property type="entry name" value="Dimeric alpha+beta barrel"/>
    <property type="match status" value="1"/>
</dbReference>
<proteinExistence type="predicted"/>
<keyword evidence="3" id="KW-1185">Reference proteome</keyword>
<dbReference type="InterPro" id="IPR007138">
    <property type="entry name" value="ABM_dom"/>
</dbReference>
<name>A0A243WCF7_9BACT</name>
<dbReference type="Proteomes" id="UP000194873">
    <property type="component" value="Unassembled WGS sequence"/>
</dbReference>
<reference evidence="2 3" key="1">
    <citation type="submission" date="2017-01" db="EMBL/GenBank/DDBJ databases">
        <title>A new Hymenobacter.</title>
        <authorList>
            <person name="Liang Y."/>
            <person name="Feng F."/>
        </authorList>
    </citation>
    <scope>NUCLEOTIDE SEQUENCE [LARGE SCALE GENOMIC DNA]</scope>
    <source>
        <strain evidence="2">MIMBbqt21</strain>
    </source>
</reference>
<dbReference type="RefSeq" id="WP_086594989.1">
    <property type="nucleotide sequence ID" value="NZ_MTSE01000007.1"/>
</dbReference>
<sequence>MTVEYIRYRIALEQQPAFVQAIKSACQLLAASPDCLSYQLTHCDEDPSLFIWRIEWTSVERHLNGFRKSAEFGAFFQLVKPFYSGIQEMNHYSVLV</sequence>
<dbReference type="InterPro" id="IPR011008">
    <property type="entry name" value="Dimeric_a/b-barrel"/>
</dbReference>
<accession>A0A243WCF7</accession>
<evidence type="ECO:0000313" key="2">
    <source>
        <dbReference type="EMBL" id="OUJ73228.1"/>
    </source>
</evidence>
<feature type="domain" description="ABM" evidence="1">
    <location>
        <begin position="2"/>
        <end position="95"/>
    </location>
</feature>
<evidence type="ECO:0000313" key="3">
    <source>
        <dbReference type="Proteomes" id="UP000194873"/>
    </source>
</evidence>
<dbReference type="PROSITE" id="PS51725">
    <property type="entry name" value="ABM"/>
    <property type="match status" value="1"/>
</dbReference>
<gene>
    <name evidence="2" type="ORF">BXP70_15495</name>
</gene>
<comment type="caution">
    <text evidence="2">The sequence shown here is derived from an EMBL/GenBank/DDBJ whole genome shotgun (WGS) entry which is preliminary data.</text>
</comment>
<dbReference type="EMBL" id="MTSE01000007">
    <property type="protein sequence ID" value="OUJ73228.1"/>
    <property type="molecule type" value="Genomic_DNA"/>
</dbReference>
<evidence type="ECO:0000259" key="1">
    <source>
        <dbReference type="PROSITE" id="PS51725"/>
    </source>
</evidence>